<keyword evidence="3" id="KW-1185">Reference proteome</keyword>
<evidence type="ECO:0000313" key="3">
    <source>
        <dbReference type="Proteomes" id="UP000053989"/>
    </source>
</evidence>
<dbReference type="InParanoid" id="A0A0C3AG72"/>
<dbReference type="Gene3D" id="3.10.20.90">
    <property type="entry name" value="Phosphatidylinositol 3-kinase Catalytic Subunit, Chain A, domain 1"/>
    <property type="match status" value="1"/>
</dbReference>
<accession>A0A0C3AG72</accession>
<feature type="region of interest" description="Disordered" evidence="1">
    <location>
        <begin position="94"/>
        <end position="128"/>
    </location>
</feature>
<sequence>MPHQCINWLSNRRRINVLVLSHGDTHVYTIVPTEFKDLQELARKEFDLGDADFEFYSSCHNVCNSGIPARIREQVWSEISSYIGCLSVVMRDPPASEHPVQPSNTTPSTPPPEQSYRLDVSEPDVPMNATQEYDSGLIASMNETGTGDADEDLDVPAEDPNDRTKSDNNRPLTLVQDEDLKTSGDEGKSQGTTRQLRRRRSVGFMVTDDEDPTPRRRTRRELASSSIDNGQSGKRESGSKTKKQRVASMSRSPSKGAIKERETIDLSPLKTPAPAQDFPSPIRPIKLEKTADKTPMSSQIREEDLPSEPTNTQVPTDSGQQHENQRVVIRVAHRISRQESKFTVKGSTKVSKVITSVCRSFGLDPSQARLFLIVDTDDDDGIMENLFPCDSTDSMVKAGAEASGESKFLLKLAEEN</sequence>
<feature type="compositionally biased region" description="Polar residues" evidence="1">
    <location>
        <begin position="308"/>
        <end position="322"/>
    </location>
</feature>
<reference evidence="2 3" key="1">
    <citation type="submission" date="2014-04" db="EMBL/GenBank/DDBJ databases">
        <authorList>
            <consortium name="DOE Joint Genome Institute"/>
            <person name="Kuo A."/>
            <person name="Kohler A."/>
            <person name="Nagy L.G."/>
            <person name="Floudas D."/>
            <person name="Copeland A."/>
            <person name="Barry K.W."/>
            <person name="Cichocki N."/>
            <person name="Veneault-Fourrey C."/>
            <person name="LaButti K."/>
            <person name="Lindquist E.A."/>
            <person name="Lipzen A."/>
            <person name="Lundell T."/>
            <person name="Morin E."/>
            <person name="Murat C."/>
            <person name="Sun H."/>
            <person name="Tunlid A."/>
            <person name="Henrissat B."/>
            <person name="Grigoriev I.V."/>
            <person name="Hibbett D.S."/>
            <person name="Martin F."/>
            <person name="Nordberg H.P."/>
            <person name="Cantor M.N."/>
            <person name="Hua S.X."/>
        </authorList>
    </citation>
    <scope>NUCLEOTIDE SEQUENCE [LARGE SCALE GENOMIC DNA]</scope>
    <source>
        <strain evidence="2 3">Foug A</strain>
    </source>
</reference>
<feature type="compositionally biased region" description="Polar residues" evidence="1">
    <location>
        <begin position="223"/>
        <end position="232"/>
    </location>
</feature>
<reference evidence="3" key="2">
    <citation type="submission" date="2015-01" db="EMBL/GenBank/DDBJ databases">
        <title>Evolutionary Origins and Diversification of the Mycorrhizal Mutualists.</title>
        <authorList>
            <consortium name="DOE Joint Genome Institute"/>
            <consortium name="Mycorrhizal Genomics Consortium"/>
            <person name="Kohler A."/>
            <person name="Kuo A."/>
            <person name="Nagy L.G."/>
            <person name="Floudas D."/>
            <person name="Copeland A."/>
            <person name="Barry K.W."/>
            <person name="Cichocki N."/>
            <person name="Veneault-Fourrey C."/>
            <person name="LaButti K."/>
            <person name="Lindquist E.A."/>
            <person name="Lipzen A."/>
            <person name="Lundell T."/>
            <person name="Morin E."/>
            <person name="Murat C."/>
            <person name="Riley R."/>
            <person name="Ohm R."/>
            <person name="Sun H."/>
            <person name="Tunlid A."/>
            <person name="Henrissat B."/>
            <person name="Grigoriev I.V."/>
            <person name="Hibbett D.S."/>
            <person name="Martin F."/>
        </authorList>
    </citation>
    <scope>NUCLEOTIDE SEQUENCE [LARGE SCALE GENOMIC DNA]</scope>
    <source>
        <strain evidence="3">Foug A</strain>
    </source>
</reference>
<dbReference type="Proteomes" id="UP000053989">
    <property type="component" value="Unassembled WGS sequence"/>
</dbReference>
<dbReference type="AlphaFoldDB" id="A0A0C3AG72"/>
<dbReference type="STRING" id="1036808.A0A0C3AG72"/>
<gene>
    <name evidence="2" type="ORF">SCLCIDRAFT_1213721</name>
</gene>
<protein>
    <submittedName>
        <fullName evidence="2">Uncharacterized protein</fullName>
    </submittedName>
</protein>
<name>A0A0C3AG72_9AGAM</name>
<feature type="compositionally biased region" description="Basic and acidic residues" evidence="1">
    <location>
        <begin position="178"/>
        <end position="188"/>
    </location>
</feature>
<feature type="compositionally biased region" description="Acidic residues" evidence="1">
    <location>
        <begin position="148"/>
        <end position="159"/>
    </location>
</feature>
<dbReference type="EMBL" id="KN822031">
    <property type="protein sequence ID" value="KIM63922.1"/>
    <property type="molecule type" value="Genomic_DNA"/>
</dbReference>
<feature type="region of interest" description="Disordered" evidence="1">
    <location>
        <begin position="140"/>
        <end position="322"/>
    </location>
</feature>
<evidence type="ECO:0000313" key="2">
    <source>
        <dbReference type="EMBL" id="KIM63922.1"/>
    </source>
</evidence>
<proteinExistence type="predicted"/>
<dbReference type="OrthoDB" id="3262817at2759"/>
<organism evidence="2 3">
    <name type="scientific">Scleroderma citrinum Foug A</name>
    <dbReference type="NCBI Taxonomy" id="1036808"/>
    <lineage>
        <taxon>Eukaryota</taxon>
        <taxon>Fungi</taxon>
        <taxon>Dikarya</taxon>
        <taxon>Basidiomycota</taxon>
        <taxon>Agaricomycotina</taxon>
        <taxon>Agaricomycetes</taxon>
        <taxon>Agaricomycetidae</taxon>
        <taxon>Boletales</taxon>
        <taxon>Sclerodermatineae</taxon>
        <taxon>Sclerodermataceae</taxon>
        <taxon>Scleroderma</taxon>
    </lineage>
</organism>
<evidence type="ECO:0000256" key="1">
    <source>
        <dbReference type="SAM" id="MobiDB-lite"/>
    </source>
</evidence>
<dbReference type="HOGENOM" id="CLU_645739_0_0_1"/>